<gene>
    <name evidence="1" type="ORF">H9830_06775</name>
</gene>
<evidence type="ECO:0000313" key="2">
    <source>
        <dbReference type="Proteomes" id="UP000824005"/>
    </source>
</evidence>
<dbReference type="Proteomes" id="UP000824005">
    <property type="component" value="Unassembled WGS sequence"/>
</dbReference>
<protein>
    <submittedName>
        <fullName evidence="1">Uncharacterized protein</fullName>
    </submittedName>
</protein>
<sequence length="96" mass="10489">ADTERAAGYAELDPLVARNEKATEGLFPAGGDAHPRAVAEEIVRVLDLPAGERPFRTVVDFSQAGVENVNQVMRQAQEEFVTRLGFGELLHVKQKS</sequence>
<name>A0A9D1YUS0_9MICO</name>
<evidence type="ECO:0000313" key="1">
    <source>
        <dbReference type="EMBL" id="HIY65965.1"/>
    </source>
</evidence>
<reference evidence="1" key="1">
    <citation type="journal article" date="2021" name="PeerJ">
        <title>Extensive microbial diversity within the chicken gut microbiome revealed by metagenomics and culture.</title>
        <authorList>
            <person name="Gilroy R."/>
            <person name="Ravi A."/>
            <person name="Getino M."/>
            <person name="Pursley I."/>
            <person name="Horton D.L."/>
            <person name="Alikhan N.F."/>
            <person name="Baker D."/>
            <person name="Gharbi K."/>
            <person name="Hall N."/>
            <person name="Watson M."/>
            <person name="Adriaenssens E.M."/>
            <person name="Foster-Nyarko E."/>
            <person name="Jarju S."/>
            <person name="Secka A."/>
            <person name="Antonio M."/>
            <person name="Oren A."/>
            <person name="Chaudhuri R.R."/>
            <person name="La Ragione R."/>
            <person name="Hildebrand F."/>
            <person name="Pallen M.J."/>
        </authorList>
    </citation>
    <scope>NUCLEOTIDE SEQUENCE</scope>
    <source>
        <strain evidence="1">ChiGjej1B1-98</strain>
    </source>
</reference>
<dbReference type="AlphaFoldDB" id="A0A9D1YUS0"/>
<organism evidence="1 2">
    <name type="scientific">Candidatus Agrococcus pullicola</name>
    <dbReference type="NCBI Taxonomy" id="2838429"/>
    <lineage>
        <taxon>Bacteria</taxon>
        <taxon>Bacillati</taxon>
        <taxon>Actinomycetota</taxon>
        <taxon>Actinomycetes</taxon>
        <taxon>Micrococcales</taxon>
        <taxon>Microbacteriaceae</taxon>
        <taxon>Agrococcus</taxon>
    </lineage>
</organism>
<reference evidence="1" key="2">
    <citation type="submission" date="2021-04" db="EMBL/GenBank/DDBJ databases">
        <authorList>
            <person name="Gilroy R."/>
        </authorList>
    </citation>
    <scope>NUCLEOTIDE SEQUENCE</scope>
    <source>
        <strain evidence="1">ChiGjej1B1-98</strain>
    </source>
</reference>
<dbReference type="EMBL" id="DXDC01000200">
    <property type="protein sequence ID" value="HIY65965.1"/>
    <property type="molecule type" value="Genomic_DNA"/>
</dbReference>
<comment type="caution">
    <text evidence="1">The sequence shown here is derived from an EMBL/GenBank/DDBJ whole genome shotgun (WGS) entry which is preliminary data.</text>
</comment>
<proteinExistence type="predicted"/>
<feature type="non-terminal residue" evidence="1">
    <location>
        <position position="1"/>
    </location>
</feature>
<accession>A0A9D1YUS0</accession>